<dbReference type="GO" id="GO:0005524">
    <property type="term" value="F:ATP binding"/>
    <property type="evidence" value="ECO:0007669"/>
    <property type="project" value="UniProtKB-KW"/>
</dbReference>
<feature type="domain" description="ABC transporter" evidence="10">
    <location>
        <begin position="13"/>
        <end position="243"/>
    </location>
</feature>
<dbReference type="Proteomes" id="UP000179769">
    <property type="component" value="Unassembled WGS sequence"/>
</dbReference>
<keyword evidence="4" id="KW-0547">Nucleotide-binding</keyword>
<evidence type="ECO:0000256" key="9">
    <source>
        <dbReference type="ARBA" id="ARBA00066388"/>
    </source>
</evidence>
<dbReference type="PANTHER" id="PTHR42781">
    <property type="entry name" value="SPERMIDINE/PUTRESCINE IMPORT ATP-BINDING PROTEIN POTA"/>
    <property type="match status" value="1"/>
</dbReference>
<keyword evidence="3" id="KW-0410">Iron transport</keyword>
<dbReference type="Gene3D" id="3.40.50.300">
    <property type="entry name" value="P-loop containing nucleotide triphosphate hydrolases"/>
    <property type="match status" value="1"/>
</dbReference>
<proteinExistence type="predicted"/>
<evidence type="ECO:0000256" key="6">
    <source>
        <dbReference type="ARBA" id="ARBA00023004"/>
    </source>
</evidence>
<dbReference type="InterPro" id="IPR003439">
    <property type="entry name" value="ABC_transporter-like_ATP-bd"/>
</dbReference>
<dbReference type="SUPFAM" id="SSF52540">
    <property type="entry name" value="P-loop containing nucleoside triphosphate hydrolases"/>
    <property type="match status" value="1"/>
</dbReference>
<keyword evidence="8" id="KW-0472">Membrane</keyword>
<dbReference type="GO" id="GO:0015418">
    <property type="term" value="F:ABC-type quaternary ammonium compound transporting activity"/>
    <property type="evidence" value="ECO:0007669"/>
    <property type="project" value="UniProtKB-EC"/>
</dbReference>
<dbReference type="Pfam" id="PF00005">
    <property type="entry name" value="ABC_tran"/>
    <property type="match status" value="1"/>
</dbReference>
<accession>A0A1S1PQY4</accession>
<evidence type="ECO:0000256" key="5">
    <source>
        <dbReference type="ARBA" id="ARBA00022840"/>
    </source>
</evidence>
<dbReference type="EMBL" id="MAXA01000231">
    <property type="protein sequence ID" value="OHV25193.1"/>
    <property type="molecule type" value="Genomic_DNA"/>
</dbReference>
<keyword evidence="1" id="KW-0813">Transport</keyword>
<dbReference type="GO" id="GO:0015408">
    <property type="term" value="F:ABC-type ferric iron transporter activity"/>
    <property type="evidence" value="ECO:0007669"/>
    <property type="project" value="InterPro"/>
</dbReference>
<keyword evidence="12" id="KW-1185">Reference proteome</keyword>
<dbReference type="GO" id="GO:0016887">
    <property type="term" value="F:ATP hydrolysis activity"/>
    <property type="evidence" value="ECO:0007669"/>
    <property type="project" value="InterPro"/>
</dbReference>
<dbReference type="PROSITE" id="PS00211">
    <property type="entry name" value="ABC_TRANSPORTER_1"/>
    <property type="match status" value="1"/>
</dbReference>
<evidence type="ECO:0000259" key="10">
    <source>
        <dbReference type="PROSITE" id="PS50893"/>
    </source>
</evidence>
<evidence type="ECO:0000256" key="8">
    <source>
        <dbReference type="ARBA" id="ARBA00023136"/>
    </source>
</evidence>
<dbReference type="RefSeq" id="WP_071065343.1">
    <property type="nucleotide sequence ID" value="NZ_MAXA01000231.1"/>
</dbReference>
<evidence type="ECO:0000256" key="4">
    <source>
        <dbReference type="ARBA" id="ARBA00022741"/>
    </source>
</evidence>
<dbReference type="AlphaFoldDB" id="A0A1S1PQY4"/>
<evidence type="ECO:0000256" key="7">
    <source>
        <dbReference type="ARBA" id="ARBA00023065"/>
    </source>
</evidence>
<dbReference type="PROSITE" id="PS50893">
    <property type="entry name" value="ABC_TRANSPORTER_2"/>
    <property type="match status" value="1"/>
</dbReference>
<name>A0A1S1PQY4_9ACTN</name>
<dbReference type="InterPro" id="IPR003593">
    <property type="entry name" value="AAA+_ATPase"/>
</dbReference>
<evidence type="ECO:0000313" key="12">
    <source>
        <dbReference type="Proteomes" id="UP000179769"/>
    </source>
</evidence>
<evidence type="ECO:0000256" key="3">
    <source>
        <dbReference type="ARBA" id="ARBA00022496"/>
    </source>
</evidence>
<protein>
    <recommendedName>
        <fullName evidence="9">ABC-type quaternary amine transporter</fullName>
        <ecNumber evidence="9">7.6.2.9</ecNumber>
    </recommendedName>
</protein>
<comment type="caution">
    <text evidence="11">The sequence shown here is derived from an EMBL/GenBank/DDBJ whole genome shotgun (WGS) entry which is preliminary data.</text>
</comment>
<organism evidence="11 12">
    <name type="scientific">Parafrankia soli</name>
    <dbReference type="NCBI Taxonomy" id="2599596"/>
    <lineage>
        <taxon>Bacteria</taxon>
        <taxon>Bacillati</taxon>
        <taxon>Actinomycetota</taxon>
        <taxon>Actinomycetes</taxon>
        <taxon>Frankiales</taxon>
        <taxon>Frankiaceae</taxon>
        <taxon>Parafrankia</taxon>
    </lineage>
</organism>
<sequence length="399" mass="41657">MSRAGTGGDPPALLVRGAVRSFGSVRALDGLDLVVPAGSLLAVLGPSGCGKTTLLRAVAGFERLDAGEISVRGRTVAGPGVHEPPHHRRAAVVPQEGALFPHLDVARNVGYGLDHATRRSGRVAEVLALVGLEGYGHRMPHQLSGGQQQRVAIARALAPRPALILLDEPFTALDAGLRATLRREVREALLADGTTAILVTHDQDEALSMADLVAVQRAGRIVQVDAPHRVYSMPADPWVAGFVGEAALVRGWLGDGEVRTPLGTVPVTGTDVDLTDPAPGPVPVTVLVRPEQIELVPADAHCRMTPPGTGGGQESGRLARVVARDYHGHEVLVTLAVRDEDAALAANVPGPGAGSGTTVSGTELRARARVAGDRPALEIGDQVIARLRNAAKVWYDPSR</sequence>
<keyword evidence="6" id="KW-0408">Iron</keyword>
<dbReference type="PANTHER" id="PTHR42781:SF4">
    <property type="entry name" value="SPERMIDINE_PUTRESCINE IMPORT ATP-BINDING PROTEIN POTA"/>
    <property type="match status" value="1"/>
</dbReference>
<reference evidence="12" key="1">
    <citation type="submission" date="2016-07" db="EMBL/GenBank/DDBJ databases">
        <title>Frankia sp. NRRL B-16219 Genome sequencing.</title>
        <authorList>
            <person name="Ghodhbane-Gtari F."/>
            <person name="Swanson E."/>
            <person name="Gueddou A."/>
            <person name="Louati M."/>
            <person name="Nouioui I."/>
            <person name="Hezbri K."/>
            <person name="Abebe-Akele F."/>
            <person name="Simpson S."/>
            <person name="Morris K."/>
            <person name="Thomas K."/>
            <person name="Gtari M."/>
            <person name="Tisa L.S."/>
        </authorList>
    </citation>
    <scope>NUCLEOTIDE SEQUENCE [LARGE SCALE GENOMIC DNA]</scope>
    <source>
        <strain evidence="12">NRRL B-16219</strain>
    </source>
</reference>
<dbReference type="InterPro" id="IPR017871">
    <property type="entry name" value="ABC_transporter-like_CS"/>
</dbReference>
<evidence type="ECO:0000256" key="2">
    <source>
        <dbReference type="ARBA" id="ARBA00022475"/>
    </source>
</evidence>
<dbReference type="GO" id="GO:0016020">
    <property type="term" value="C:membrane"/>
    <property type="evidence" value="ECO:0007669"/>
    <property type="project" value="InterPro"/>
</dbReference>
<evidence type="ECO:0000313" key="11">
    <source>
        <dbReference type="EMBL" id="OHV25193.1"/>
    </source>
</evidence>
<keyword evidence="5" id="KW-0067">ATP-binding</keyword>
<evidence type="ECO:0000256" key="1">
    <source>
        <dbReference type="ARBA" id="ARBA00022448"/>
    </source>
</evidence>
<dbReference type="CDD" id="cd03259">
    <property type="entry name" value="ABC_Carb_Solutes_like"/>
    <property type="match status" value="1"/>
</dbReference>
<keyword evidence="2" id="KW-1003">Cell membrane</keyword>
<dbReference type="SMART" id="SM00382">
    <property type="entry name" value="AAA"/>
    <property type="match status" value="1"/>
</dbReference>
<dbReference type="InterPro" id="IPR027417">
    <property type="entry name" value="P-loop_NTPase"/>
</dbReference>
<dbReference type="FunFam" id="3.40.50.300:FF:000425">
    <property type="entry name" value="Probable ABC transporter, ATP-binding subunit"/>
    <property type="match status" value="1"/>
</dbReference>
<keyword evidence="7" id="KW-0406">Ion transport</keyword>
<gene>
    <name evidence="11" type="ORF">BBK14_22415</name>
</gene>
<dbReference type="InterPro" id="IPR050093">
    <property type="entry name" value="ABC_SmlMolc_Importer"/>
</dbReference>
<dbReference type="InterPro" id="IPR015853">
    <property type="entry name" value="ABC_transpr_FbpC"/>
</dbReference>
<dbReference type="EC" id="7.6.2.9" evidence="9"/>